<dbReference type="AlphaFoldDB" id="A0AAQ3N1T3"/>
<sequence>MMPMIMIGGGHERRRVNPRTNGRGVTGLKGSPLRKILALTIPITIAKNHRRRRHRRRPRQRRGSVNHKPSSTSTTMSIISSIPTVVPRSHIIKPGSSEKYVLALVMVEHNRVLQGLKRETQILAARPRKQIRWVALELNQRRRRCGKERSYRVVIQRKITRTSSSSSSSSTTTTIVLKVLVELVQNFSIRVCAGVCG</sequence>
<gene>
    <name evidence="2" type="ORF">V8G54_027099</name>
</gene>
<keyword evidence="3" id="KW-1185">Reference proteome</keyword>
<evidence type="ECO:0000313" key="3">
    <source>
        <dbReference type="Proteomes" id="UP001374535"/>
    </source>
</evidence>
<evidence type="ECO:0000313" key="2">
    <source>
        <dbReference type="EMBL" id="WVZ01030.1"/>
    </source>
</evidence>
<feature type="compositionally biased region" description="Low complexity" evidence="1">
    <location>
        <begin position="70"/>
        <end position="80"/>
    </location>
</feature>
<protein>
    <submittedName>
        <fullName evidence="2">Uncharacterized protein</fullName>
    </submittedName>
</protein>
<organism evidence="2 3">
    <name type="scientific">Vigna mungo</name>
    <name type="common">Black gram</name>
    <name type="synonym">Phaseolus mungo</name>
    <dbReference type="NCBI Taxonomy" id="3915"/>
    <lineage>
        <taxon>Eukaryota</taxon>
        <taxon>Viridiplantae</taxon>
        <taxon>Streptophyta</taxon>
        <taxon>Embryophyta</taxon>
        <taxon>Tracheophyta</taxon>
        <taxon>Spermatophyta</taxon>
        <taxon>Magnoliopsida</taxon>
        <taxon>eudicotyledons</taxon>
        <taxon>Gunneridae</taxon>
        <taxon>Pentapetalae</taxon>
        <taxon>rosids</taxon>
        <taxon>fabids</taxon>
        <taxon>Fabales</taxon>
        <taxon>Fabaceae</taxon>
        <taxon>Papilionoideae</taxon>
        <taxon>50 kb inversion clade</taxon>
        <taxon>NPAAA clade</taxon>
        <taxon>indigoferoid/millettioid clade</taxon>
        <taxon>Phaseoleae</taxon>
        <taxon>Vigna</taxon>
    </lineage>
</organism>
<reference evidence="2 3" key="1">
    <citation type="journal article" date="2023" name="Life. Sci Alliance">
        <title>Evolutionary insights into 3D genome organization and epigenetic landscape of Vigna mungo.</title>
        <authorList>
            <person name="Junaid A."/>
            <person name="Singh B."/>
            <person name="Bhatia S."/>
        </authorList>
    </citation>
    <scope>NUCLEOTIDE SEQUENCE [LARGE SCALE GENOMIC DNA]</scope>
    <source>
        <strain evidence="2">Urdbean</strain>
    </source>
</reference>
<dbReference type="EMBL" id="CP144693">
    <property type="protein sequence ID" value="WVZ01030.1"/>
    <property type="molecule type" value="Genomic_DNA"/>
</dbReference>
<evidence type="ECO:0000256" key="1">
    <source>
        <dbReference type="SAM" id="MobiDB-lite"/>
    </source>
</evidence>
<feature type="region of interest" description="Disordered" evidence="1">
    <location>
        <begin position="45"/>
        <end position="80"/>
    </location>
</feature>
<dbReference type="Proteomes" id="UP001374535">
    <property type="component" value="Chromosome 8"/>
</dbReference>
<accession>A0AAQ3N1T3</accession>
<feature type="region of interest" description="Disordered" evidence="1">
    <location>
        <begin position="1"/>
        <end position="29"/>
    </location>
</feature>
<feature type="compositionally biased region" description="Basic residues" evidence="1">
    <location>
        <begin position="47"/>
        <end position="65"/>
    </location>
</feature>
<name>A0AAQ3N1T3_VIGMU</name>
<proteinExistence type="predicted"/>